<evidence type="ECO:0000313" key="2">
    <source>
        <dbReference type="EMBL" id="VVC90707.1"/>
    </source>
</evidence>
<gene>
    <name evidence="2" type="ORF">LSINAPIS_LOCUS3560</name>
</gene>
<feature type="region of interest" description="Disordered" evidence="1">
    <location>
        <begin position="373"/>
        <end position="407"/>
    </location>
</feature>
<feature type="compositionally biased region" description="Polar residues" evidence="1">
    <location>
        <begin position="397"/>
        <end position="407"/>
    </location>
</feature>
<organism evidence="2 3">
    <name type="scientific">Leptidea sinapis</name>
    <dbReference type="NCBI Taxonomy" id="189913"/>
    <lineage>
        <taxon>Eukaryota</taxon>
        <taxon>Metazoa</taxon>
        <taxon>Ecdysozoa</taxon>
        <taxon>Arthropoda</taxon>
        <taxon>Hexapoda</taxon>
        <taxon>Insecta</taxon>
        <taxon>Pterygota</taxon>
        <taxon>Neoptera</taxon>
        <taxon>Endopterygota</taxon>
        <taxon>Lepidoptera</taxon>
        <taxon>Glossata</taxon>
        <taxon>Ditrysia</taxon>
        <taxon>Papilionoidea</taxon>
        <taxon>Pieridae</taxon>
        <taxon>Dismorphiinae</taxon>
        <taxon>Leptidea</taxon>
    </lineage>
</organism>
<dbReference type="EMBL" id="FZQP02000859">
    <property type="protein sequence ID" value="VVC90707.1"/>
    <property type="molecule type" value="Genomic_DNA"/>
</dbReference>
<protein>
    <submittedName>
        <fullName evidence="2">Uncharacterized protein</fullName>
    </submittedName>
</protein>
<feature type="region of interest" description="Disordered" evidence="1">
    <location>
        <begin position="1"/>
        <end position="40"/>
    </location>
</feature>
<accession>A0A5E4Q079</accession>
<feature type="compositionally biased region" description="Polar residues" evidence="1">
    <location>
        <begin position="25"/>
        <end position="35"/>
    </location>
</feature>
<reference evidence="2 3" key="1">
    <citation type="submission" date="2017-07" db="EMBL/GenBank/DDBJ databases">
        <authorList>
            <person name="Talla V."/>
            <person name="Backstrom N."/>
        </authorList>
    </citation>
    <scope>NUCLEOTIDE SEQUENCE [LARGE SCALE GENOMIC DNA]</scope>
</reference>
<evidence type="ECO:0000256" key="1">
    <source>
        <dbReference type="SAM" id="MobiDB-lite"/>
    </source>
</evidence>
<name>A0A5E4Q079_9NEOP</name>
<keyword evidence="3" id="KW-1185">Reference proteome</keyword>
<proteinExistence type="predicted"/>
<evidence type="ECO:0000313" key="3">
    <source>
        <dbReference type="Proteomes" id="UP000324832"/>
    </source>
</evidence>
<dbReference type="Proteomes" id="UP000324832">
    <property type="component" value="Unassembled WGS sequence"/>
</dbReference>
<sequence>MHEPHDSPMKWPGTGGEEEAGEGGIQTTRVSQSRSQDADSAVHYAFQREPQDEIQSLASKQRWAVGDDNTVENQDKWKNQNHMTMNNIQQQGAAIQLKNSQVTPAQYMNQNIASSVGTLAMNPSVIGSHPPHMTTNMVHTQMAPLQNHLGNNLMQNSAMMLPPLQGMQNAPQMGQQGLYEMHQHPGTPMQAMNGIGKSAEHMMYLSQAGMLAPGTNQFMQQGQNQLGLTAVPAMRNQIAPAAKKLWDKGPGAGGDSKGPPQLPPLQLNPEQMWRDPTWSAQVEHNVGVPMMGTRRGVAFPGGDAGSILSPRDTGGLGVKMVEYVLGGSPTEAGGVAATGGEKVAGVVAGLRGMVLEERPEEKSGSPFDKDLHELHDHGQLPNGLHNGQEDDKAFNRTPGSRQPTTLECSEWPHCKDCHTHNILKYTPV</sequence>
<dbReference type="AlphaFoldDB" id="A0A5E4Q079"/>